<feature type="region of interest" description="Disordered" evidence="1">
    <location>
        <begin position="1"/>
        <end position="48"/>
    </location>
</feature>
<gene>
    <name evidence="2" type="ORF">F7O44_28645</name>
</gene>
<dbReference type="PANTHER" id="PTHR39420">
    <property type="match status" value="1"/>
</dbReference>
<feature type="compositionally biased region" description="Acidic residues" evidence="1">
    <location>
        <begin position="449"/>
        <end position="466"/>
    </location>
</feature>
<dbReference type="InterPro" id="IPR042271">
    <property type="entry name" value="Zinicin_2_N"/>
</dbReference>
<evidence type="ECO:0000313" key="2">
    <source>
        <dbReference type="EMBL" id="NDL61045.1"/>
    </source>
</evidence>
<keyword evidence="3" id="KW-1185">Reference proteome</keyword>
<feature type="region of interest" description="Disordered" evidence="1">
    <location>
        <begin position="425"/>
        <end position="466"/>
    </location>
</feature>
<dbReference type="SUPFAM" id="SSF55486">
    <property type="entry name" value="Metalloproteases ('zincins'), catalytic domain"/>
    <property type="match status" value="1"/>
</dbReference>
<proteinExistence type="predicted"/>
<reference evidence="2 3" key="1">
    <citation type="submission" date="2019-11" db="EMBL/GenBank/DDBJ databases">
        <authorList>
            <person name="Li X.-J."/>
            <person name="Feng X.-M."/>
        </authorList>
    </citation>
    <scope>NUCLEOTIDE SEQUENCE [LARGE SCALE GENOMIC DNA]</scope>
    <source>
        <strain evidence="2 3">XMNu-373</strain>
    </source>
</reference>
<dbReference type="Pfam" id="PF10103">
    <property type="entry name" value="Zincin_2"/>
    <property type="match status" value="1"/>
</dbReference>
<dbReference type="InterPro" id="IPR018766">
    <property type="entry name" value="Zinicin_2"/>
</dbReference>
<dbReference type="Gene3D" id="1.20.150.30">
    <property type="entry name" value="Zincin-like metallopeptidase, N-terminal domain"/>
    <property type="match status" value="1"/>
</dbReference>
<sequence length="466" mass="49394">MNDVPFGFRPDDEDDENKPEKGAGGASGPNDPLSALFGMMGSGGPQGGPDLGQMLQQIGKMLSWSGGPVNWDLANSAARDVVAAGGDRSVSASERREVEEAFRLADTWLDDATSFPATGGAPRAWSRAEWVEGTQASWRGLVEPVAARVAEAMSKSLPPEMAQAAGPLVGMLQQVGVSMWGAQVGQSIGTLAGEVCGASDIGVPLAEGHPALLPANVRLFGDGLGVEARDVTLYLALREAAYVRLYAHAPWLRSHIISLIEEYSRHVSVDTDAIESKLRDIDPANPQALQEAMEGGLFDLPTTPAQKAALERLELALALVEGWVDDVVTQATANRLPSAGALRETVRRQRAAGGPAEQTFATLVGLQLRPRRLREAAAFWAAAREKHDISGRDGVWAHPDLMPSSDDLTDPAAFFDRDQLMDVSSLDEVINAEQEAGQSSADTGKAETTDDAPADSEDEPGEDSAK</sequence>
<accession>A0A7K3MCK0</accession>
<dbReference type="PANTHER" id="PTHR39420:SF2">
    <property type="entry name" value="HYDROLASE"/>
    <property type="match status" value="1"/>
</dbReference>
<protein>
    <submittedName>
        <fullName evidence="2">Hydrolase</fullName>
    </submittedName>
</protein>
<evidence type="ECO:0000256" key="1">
    <source>
        <dbReference type="SAM" id="MobiDB-lite"/>
    </source>
</evidence>
<organism evidence="2 3">
    <name type="scientific">Phytoactinopolyspora mesophila</name>
    <dbReference type="NCBI Taxonomy" id="2650750"/>
    <lineage>
        <taxon>Bacteria</taxon>
        <taxon>Bacillati</taxon>
        <taxon>Actinomycetota</taxon>
        <taxon>Actinomycetes</taxon>
        <taxon>Jiangellales</taxon>
        <taxon>Jiangellaceae</taxon>
        <taxon>Phytoactinopolyspora</taxon>
    </lineage>
</organism>
<keyword evidence="2" id="KW-0378">Hydrolase</keyword>
<dbReference type="GO" id="GO:0016787">
    <property type="term" value="F:hydrolase activity"/>
    <property type="evidence" value="ECO:0007669"/>
    <property type="project" value="UniProtKB-KW"/>
</dbReference>
<dbReference type="EMBL" id="WLZY01000017">
    <property type="protein sequence ID" value="NDL61045.1"/>
    <property type="molecule type" value="Genomic_DNA"/>
</dbReference>
<name>A0A7K3MCK0_9ACTN</name>
<dbReference type="AlphaFoldDB" id="A0A7K3MCK0"/>
<dbReference type="NCBIfam" id="TIGR03624">
    <property type="entry name" value="putative hydrolase"/>
    <property type="match status" value="1"/>
</dbReference>
<dbReference type="RefSeq" id="WP_162453763.1">
    <property type="nucleotide sequence ID" value="NZ_WLZY01000017.1"/>
</dbReference>
<dbReference type="Proteomes" id="UP000460435">
    <property type="component" value="Unassembled WGS sequence"/>
</dbReference>
<comment type="caution">
    <text evidence="2">The sequence shown here is derived from an EMBL/GenBank/DDBJ whole genome shotgun (WGS) entry which is preliminary data.</text>
</comment>
<evidence type="ECO:0000313" key="3">
    <source>
        <dbReference type="Proteomes" id="UP000460435"/>
    </source>
</evidence>